<evidence type="ECO:0000256" key="1">
    <source>
        <dbReference type="ARBA" id="ARBA00005593"/>
    </source>
</evidence>
<comment type="similarity">
    <text evidence="1 2">Belongs to the Rab GDI family.</text>
</comment>
<gene>
    <name evidence="3" type="ORF">ES288_A03G217400v1</name>
</gene>
<dbReference type="InterPro" id="IPR036188">
    <property type="entry name" value="FAD/NAD-bd_sf"/>
</dbReference>
<dbReference type="PANTHER" id="PTHR11787:SF10">
    <property type="entry name" value="GUANOSINE NUCLEOTIDE DIPHOSPHATE DISSOCIATION INHIBITOR"/>
    <property type="match status" value="1"/>
</dbReference>
<protein>
    <recommendedName>
        <fullName evidence="2">Guanosine nucleotide diphosphate dissociation inhibitor</fullName>
    </recommendedName>
</protein>
<keyword evidence="4" id="KW-1185">Reference proteome</keyword>
<evidence type="ECO:0000313" key="3">
    <source>
        <dbReference type="EMBL" id="TYH26032.1"/>
    </source>
</evidence>
<dbReference type="Gene3D" id="1.10.405.10">
    <property type="entry name" value="Guanine Nucleotide Dissociation Inhibitor, domain 1"/>
    <property type="match status" value="1"/>
</dbReference>
<dbReference type="InterPro" id="IPR018203">
    <property type="entry name" value="GDP_dissociation_inhibitor"/>
</dbReference>
<sequence length="411" mass="46102">MDEEYDVIVLGTGLKECILSGLLSVDGLKVLHMDRNDYYGGESTSLNLVQLWKHFRGDEKPPEKLGASREYNVDMMPKFMMANGSLVRILIHTDVTKYLNFKAVDGSYVYNKKKVHKVPATDVEAFKSPLMGLFEKRRARKFFIYVQDYDDNDPKSHEGLDLNKVTARELISKYGLEDDTIDFIGHALALHSNDSYLDQPALGFIKRMKLYAESLARFQGGSPYIYPLYGLGELPQAFARLSAVYGGTYMLHKPECKVKKVGKVARAICIMSHPIPDTNDSHSAQVILPQKQLGRKSDMYLFCCSYAHNVAPKGKYIAFVSAEAETDNPEVELKPGVDLLGPVEEIFYDTYDRYVPTNDHAADSCFISASYDPTTHFETTVNDVIEMYTKITGKVLDLSVDLSAANAASEE</sequence>
<dbReference type="SUPFAM" id="SSF54373">
    <property type="entry name" value="FAD-linked reductases, C-terminal domain"/>
    <property type="match status" value="1"/>
</dbReference>
<proteinExistence type="inferred from homology"/>
<dbReference type="PRINTS" id="PR00891">
    <property type="entry name" value="RABGDIREP"/>
</dbReference>
<reference evidence="3 4" key="1">
    <citation type="submission" date="2019-06" db="EMBL/GenBank/DDBJ databases">
        <title>WGS assembly of Gossypium darwinii.</title>
        <authorList>
            <person name="Chen Z.J."/>
            <person name="Sreedasyam A."/>
            <person name="Ando A."/>
            <person name="Song Q."/>
            <person name="De L."/>
            <person name="Hulse-Kemp A."/>
            <person name="Ding M."/>
            <person name="Ye W."/>
            <person name="Kirkbride R."/>
            <person name="Jenkins J."/>
            <person name="Plott C."/>
            <person name="Lovell J."/>
            <person name="Lin Y.-M."/>
            <person name="Vaughn R."/>
            <person name="Liu B."/>
            <person name="Li W."/>
            <person name="Simpson S."/>
            <person name="Scheffler B."/>
            <person name="Saski C."/>
            <person name="Grover C."/>
            <person name="Hu G."/>
            <person name="Conover J."/>
            <person name="Carlson J."/>
            <person name="Shu S."/>
            <person name="Boston L."/>
            <person name="Williams M."/>
            <person name="Peterson D."/>
            <person name="Mcgee K."/>
            <person name="Jones D."/>
            <person name="Wendel J."/>
            <person name="Stelly D."/>
            <person name="Grimwood J."/>
            <person name="Schmutz J."/>
        </authorList>
    </citation>
    <scope>NUCLEOTIDE SEQUENCE [LARGE SCALE GENOMIC DNA]</scope>
    <source>
        <strain evidence="3">1808015.09</strain>
    </source>
</reference>
<dbReference type="Proteomes" id="UP000323506">
    <property type="component" value="Chromosome A03"/>
</dbReference>
<dbReference type="AlphaFoldDB" id="A0A5D2H734"/>
<dbReference type="EMBL" id="CM017690">
    <property type="protein sequence ID" value="TYH26032.1"/>
    <property type="molecule type" value="Genomic_DNA"/>
</dbReference>
<name>A0A5D2H734_GOSDA</name>
<dbReference type="SUPFAM" id="SSF51905">
    <property type="entry name" value="FAD/NAD(P)-binding domain"/>
    <property type="match status" value="2"/>
</dbReference>
<dbReference type="Gene3D" id="3.50.50.60">
    <property type="entry name" value="FAD/NAD(P)-binding domain"/>
    <property type="match status" value="2"/>
</dbReference>
<dbReference type="Pfam" id="PF00996">
    <property type="entry name" value="GDI"/>
    <property type="match status" value="1"/>
</dbReference>
<dbReference type="GO" id="GO:0015031">
    <property type="term" value="P:protein transport"/>
    <property type="evidence" value="ECO:0007669"/>
    <property type="project" value="InterPro"/>
</dbReference>
<dbReference type="GO" id="GO:0007264">
    <property type="term" value="P:small GTPase-mediated signal transduction"/>
    <property type="evidence" value="ECO:0007669"/>
    <property type="project" value="InterPro"/>
</dbReference>
<evidence type="ECO:0000313" key="4">
    <source>
        <dbReference type="Proteomes" id="UP000323506"/>
    </source>
</evidence>
<dbReference type="FunFam" id="1.10.405.10:FF:000010">
    <property type="entry name" value="Guanosine nucleotide diphosphate dissociation inhibitor"/>
    <property type="match status" value="1"/>
</dbReference>
<dbReference type="InterPro" id="IPR000806">
    <property type="entry name" value="RabGDI"/>
</dbReference>
<dbReference type="PRINTS" id="PR00892">
    <property type="entry name" value="RABGDI"/>
</dbReference>
<dbReference type="Gene3D" id="3.30.519.10">
    <property type="entry name" value="Guanine Nucleotide Dissociation Inhibitor, domain 2"/>
    <property type="match status" value="1"/>
</dbReference>
<dbReference type="GO" id="GO:0016192">
    <property type="term" value="P:vesicle-mediated transport"/>
    <property type="evidence" value="ECO:0007669"/>
    <property type="project" value="TreeGrafter"/>
</dbReference>
<dbReference type="FunFam" id="3.30.519.10:FF:000015">
    <property type="entry name" value="Guanosine nucleotide diphosphate dissociation inhibitor"/>
    <property type="match status" value="1"/>
</dbReference>
<evidence type="ECO:0000256" key="2">
    <source>
        <dbReference type="RuleBase" id="RU363124"/>
    </source>
</evidence>
<organism evidence="3 4">
    <name type="scientific">Gossypium darwinii</name>
    <name type="common">Darwin's cotton</name>
    <name type="synonym">Gossypium barbadense var. darwinii</name>
    <dbReference type="NCBI Taxonomy" id="34276"/>
    <lineage>
        <taxon>Eukaryota</taxon>
        <taxon>Viridiplantae</taxon>
        <taxon>Streptophyta</taxon>
        <taxon>Embryophyta</taxon>
        <taxon>Tracheophyta</taxon>
        <taxon>Spermatophyta</taxon>
        <taxon>Magnoliopsida</taxon>
        <taxon>eudicotyledons</taxon>
        <taxon>Gunneridae</taxon>
        <taxon>Pentapetalae</taxon>
        <taxon>rosids</taxon>
        <taxon>malvids</taxon>
        <taxon>Malvales</taxon>
        <taxon>Malvaceae</taxon>
        <taxon>Malvoideae</taxon>
        <taxon>Gossypium</taxon>
    </lineage>
</organism>
<dbReference type="PANTHER" id="PTHR11787">
    <property type="entry name" value="RAB GDP-DISSOCIATION INHIBITOR"/>
    <property type="match status" value="1"/>
</dbReference>
<dbReference type="GO" id="GO:0005737">
    <property type="term" value="C:cytoplasm"/>
    <property type="evidence" value="ECO:0007669"/>
    <property type="project" value="TreeGrafter"/>
</dbReference>
<accession>A0A5D2H734</accession>
<dbReference type="GO" id="GO:0005093">
    <property type="term" value="F:Rab GDP-dissociation inhibitor activity"/>
    <property type="evidence" value="ECO:0007669"/>
    <property type="project" value="InterPro"/>
</dbReference>